<dbReference type="Proteomes" id="UP001178507">
    <property type="component" value="Unassembled WGS sequence"/>
</dbReference>
<protein>
    <submittedName>
        <fullName evidence="1">Uncharacterized protein</fullName>
    </submittedName>
</protein>
<reference evidence="1" key="1">
    <citation type="submission" date="2023-08" db="EMBL/GenBank/DDBJ databases">
        <authorList>
            <person name="Chen Y."/>
            <person name="Shah S."/>
            <person name="Dougan E. K."/>
            <person name="Thang M."/>
            <person name="Chan C."/>
        </authorList>
    </citation>
    <scope>NUCLEOTIDE SEQUENCE</scope>
</reference>
<proteinExistence type="predicted"/>
<organism evidence="1 2">
    <name type="scientific">Effrenium voratum</name>
    <dbReference type="NCBI Taxonomy" id="2562239"/>
    <lineage>
        <taxon>Eukaryota</taxon>
        <taxon>Sar</taxon>
        <taxon>Alveolata</taxon>
        <taxon>Dinophyceae</taxon>
        <taxon>Suessiales</taxon>
        <taxon>Symbiodiniaceae</taxon>
        <taxon>Effrenium</taxon>
    </lineage>
</organism>
<evidence type="ECO:0000313" key="2">
    <source>
        <dbReference type="Proteomes" id="UP001178507"/>
    </source>
</evidence>
<dbReference type="AlphaFoldDB" id="A0AA36MIA2"/>
<keyword evidence="2" id="KW-1185">Reference proteome</keyword>
<accession>A0AA36MIA2</accession>
<sequence>MDPTLAARFARQKEKLERGEDVAEIGSKADQKKQLDPVLAQRWEKLQAGKCLETVVNDEIGSIADKTVKLDPVLAKRWSKQQERYETGVCDIPDVVSVADKSTKLDPVLAERWAAAHERMLTGNSDVPEVGSRADFSRKDTEFSKTFAKVQKQAKQGTSEAERCHLQLSAGQKTEHTVPWESSGQSGRLQWSAVALSDLTIDLEVCAVVRPPSAAEGEVSEVILQRHARGGTFVGSLDAASDRRLAVQGDKKMRKEVVSVIFKFSNSFSWFTGKEVELVLLKD</sequence>
<name>A0AA36MIA2_9DINO</name>
<evidence type="ECO:0000313" key="1">
    <source>
        <dbReference type="EMBL" id="CAJ1373199.1"/>
    </source>
</evidence>
<comment type="caution">
    <text evidence="1">The sequence shown here is derived from an EMBL/GenBank/DDBJ whole genome shotgun (WGS) entry which is preliminary data.</text>
</comment>
<gene>
    <name evidence="1" type="ORF">EVOR1521_LOCUS3088</name>
</gene>
<dbReference type="EMBL" id="CAUJNA010000180">
    <property type="protein sequence ID" value="CAJ1373199.1"/>
    <property type="molecule type" value="Genomic_DNA"/>
</dbReference>